<dbReference type="RefSeq" id="WP_073456758.1">
    <property type="nucleotide sequence ID" value="NZ_CALGVN010000062.1"/>
</dbReference>
<proteinExistence type="predicted"/>
<name>A0A1M6SIK6_PSETH</name>
<dbReference type="Proteomes" id="UP000184363">
    <property type="component" value="Unassembled WGS sequence"/>
</dbReference>
<keyword evidence="2" id="KW-1185">Reference proteome</keyword>
<sequence length="63" mass="6700">MDLNDLAGKAGELLNQHGDKVEDAVDKVAEIAKEKFGHEEQIDMAADKLKEMIPDGPGAGQAP</sequence>
<accession>A0A1M6SIK6</accession>
<dbReference type="STRING" id="1848.SAMN05443637_106168"/>
<organism evidence="1 2">
    <name type="scientific">Pseudonocardia thermophila</name>
    <dbReference type="NCBI Taxonomy" id="1848"/>
    <lineage>
        <taxon>Bacteria</taxon>
        <taxon>Bacillati</taxon>
        <taxon>Actinomycetota</taxon>
        <taxon>Actinomycetes</taxon>
        <taxon>Pseudonocardiales</taxon>
        <taxon>Pseudonocardiaceae</taxon>
        <taxon>Pseudonocardia</taxon>
    </lineage>
</organism>
<evidence type="ECO:0000313" key="1">
    <source>
        <dbReference type="EMBL" id="SHK44535.1"/>
    </source>
</evidence>
<dbReference type="OrthoDB" id="3579262at2"/>
<dbReference type="AlphaFoldDB" id="A0A1M6SIK6"/>
<dbReference type="EMBL" id="FRAP01000006">
    <property type="protein sequence ID" value="SHK44535.1"/>
    <property type="molecule type" value="Genomic_DNA"/>
</dbReference>
<protein>
    <submittedName>
        <fullName evidence="1">MT0933-like antitoxin protein</fullName>
    </submittedName>
</protein>
<reference evidence="1 2" key="1">
    <citation type="submission" date="2016-11" db="EMBL/GenBank/DDBJ databases">
        <authorList>
            <person name="Jaros S."/>
            <person name="Januszkiewicz K."/>
            <person name="Wedrychowicz H."/>
        </authorList>
    </citation>
    <scope>NUCLEOTIDE SEQUENCE [LARGE SCALE GENOMIC DNA]</scope>
    <source>
        <strain evidence="1 2">DSM 43832</strain>
    </source>
</reference>
<evidence type="ECO:0000313" key="2">
    <source>
        <dbReference type="Proteomes" id="UP000184363"/>
    </source>
</evidence>
<dbReference type="Pfam" id="PF14013">
    <property type="entry name" value="MT0933_antitox"/>
    <property type="match status" value="1"/>
</dbReference>
<dbReference type="InterPro" id="IPR028037">
    <property type="entry name" value="Antitoxin_Rv0909/MT0933"/>
</dbReference>
<gene>
    <name evidence="1" type="ORF">SAMN05443637_106168</name>
</gene>